<keyword evidence="1" id="KW-0418">Kinase</keyword>
<keyword evidence="1" id="KW-0808">Transferase</keyword>
<comment type="caution">
    <text evidence="1">The sequence shown here is derived from an EMBL/GenBank/DDBJ whole genome shotgun (WGS) entry which is preliminary data.</text>
</comment>
<evidence type="ECO:0000313" key="2">
    <source>
        <dbReference type="Proteomes" id="UP001164539"/>
    </source>
</evidence>
<organism evidence="1 2">
    <name type="scientific">Melia azedarach</name>
    <name type="common">Chinaberry tree</name>
    <dbReference type="NCBI Taxonomy" id="155640"/>
    <lineage>
        <taxon>Eukaryota</taxon>
        <taxon>Viridiplantae</taxon>
        <taxon>Streptophyta</taxon>
        <taxon>Embryophyta</taxon>
        <taxon>Tracheophyta</taxon>
        <taxon>Spermatophyta</taxon>
        <taxon>Magnoliopsida</taxon>
        <taxon>eudicotyledons</taxon>
        <taxon>Gunneridae</taxon>
        <taxon>Pentapetalae</taxon>
        <taxon>rosids</taxon>
        <taxon>malvids</taxon>
        <taxon>Sapindales</taxon>
        <taxon>Meliaceae</taxon>
        <taxon>Melia</taxon>
    </lineage>
</organism>
<keyword evidence="2" id="KW-1185">Reference proteome</keyword>
<proteinExistence type="predicted"/>
<evidence type="ECO:0000313" key="1">
    <source>
        <dbReference type="EMBL" id="KAJ4729447.1"/>
    </source>
</evidence>
<keyword evidence="1" id="KW-0675">Receptor</keyword>
<sequence length="990" mass="109834">MGDSSSASLALLSLFLLSGILHLETIKFGFSLSGCKDVERKALLQFKESLTDPSGRLSSWVGEDCCTWRGVGCNNRTGNVVVLKLDNPIRQSFDTYQDDANNELGGQINPSLLQLKELDYLDLSMNNFGGIQIPQFIGSLKKLRYLNLSGSYFGGTVPQSLGNLSNLLYLDLNNFLQESSEIDLGWLSGLSSLKYLNLGGADLSKAAGYWLEIVNMLHSLVELHLPNCDLPNLPLNFPALNFTSLSVLDLSNNGFNTTVPHWLSNISSLVDLDLNSNDLQGEIPDAFAKLSSLQGLDLSGNSFLGGQLSRNLGKLCNLRTLKLSRNGISGEVSDFINALSECSNSSLEELDLGFNQLTGNLPISMGYLTNLRYLELWHNSFQGLIPQSIGNLKFLKEFYISYNQMNGIFPESFGQLSALEVLDLSENLWEGVITEAHFINLPNLKDLSLTKESPNISLIFNISSDWIPPFKLSYINIRSCQLGPRFPTWLRNQNELTTLVLNNVGISDSIPDWFWKLDLVLDELDVAYNELRGRVPNSLRFRYPGVVDLSSNRFEGPLPLWSFNVTRAYLRDNLSFGPIPFDIGRKMPLLTDLDISRNFLNGHIPMSVGNLKQLLTLVISNNSLSGEMPQFLNNITSLYILDVSNNRFSGPIPKWIGSLSSLRFLILSKNKFSGELPPSLQNCTLMDSLDLGDNKLSGNIPAWIGERMSALSVLSLSSNFFGGVIPSEICKLSTLHILELSHNNLSGLIPPCVGNFSGMKVKPPETVQYQGRLRVVTKGREQEYSNTLYLVNLMDLSNNNLSGEVPDELTRLIYLGTLNLSQNHLTGKIPIEIGNFEWLETLDLSRNQFSGPIPPGMTSLRFLNHLNLSYNNLSGEIPTTNQFQTLLDPSSYEGNLALCGRPLPKECPEIDGSSQIPNGEEEEGDGEDGLNKMWSLASIGLGFTVGFWGVCGSLIIKKSWRCAYFQFVDKIKYQLITVVSLNVARIMRKL</sequence>
<dbReference type="EMBL" id="CM051394">
    <property type="protein sequence ID" value="KAJ4729447.1"/>
    <property type="molecule type" value="Genomic_DNA"/>
</dbReference>
<name>A0ACC1Z127_MELAZ</name>
<dbReference type="Proteomes" id="UP001164539">
    <property type="component" value="Chromosome 1"/>
</dbReference>
<reference evidence="1 2" key="1">
    <citation type="journal article" date="2023" name="Science">
        <title>Complex scaffold remodeling in plant triterpene biosynthesis.</title>
        <authorList>
            <person name="De La Pena R."/>
            <person name="Hodgson H."/>
            <person name="Liu J.C."/>
            <person name="Stephenson M.J."/>
            <person name="Martin A.C."/>
            <person name="Owen C."/>
            <person name="Harkess A."/>
            <person name="Leebens-Mack J."/>
            <person name="Jimenez L.E."/>
            <person name="Osbourn A."/>
            <person name="Sattely E.S."/>
        </authorList>
    </citation>
    <scope>NUCLEOTIDE SEQUENCE [LARGE SCALE GENOMIC DNA]</scope>
    <source>
        <strain evidence="2">cv. JPN11</strain>
        <tissue evidence="1">Leaf</tissue>
    </source>
</reference>
<gene>
    <name evidence="1" type="ORF">OWV82_002227</name>
</gene>
<protein>
    <submittedName>
        <fullName evidence="1">Leucine-rich repeat receptor protein kinase</fullName>
    </submittedName>
</protein>
<accession>A0ACC1Z127</accession>